<reference evidence="1" key="2">
    <citation type="journal article" date="2022" name="New Phytol.">
        <title>Evolutionary transition to the ectomycorrhizal habit in the genomes of a hyperdiverse lineage of mushroom-forming fungi.</title>
        <authorList>
            <person name="Looney B."/>
            <person name="Miyauchi S."/>
            <person name="Morin E."/>
            <person name="Drula E."/>
            <person name="Courty P.E."/>
            <person name="Kohler A."/>
            <person name="Kuo A."/>
            <person name="LaButti K."/>
            <person name="Pangilinan J."/>
            <person name="Lipzen A."/>
            <person name="Riley R."/>
            <person name="Andreopoulos W."/>
            <person name="He G."/>
            <person name="Johnson J."/>
            <person name="Nolan M."/>
            <person name="Tritt A."/>
            <person name="Barry K.W."/>
            <person name="Grigoriev I.V."/>
            <person name="Nagy L.G."/>
            <person name="Hibbett D."/>
            <person name="Henrissat B."/>
            <person name="Matheny P.B."/>
            <person name="Labbe J."/>
            <person name="Martin F.M."/>
        </authorList>
    </citation>
    <scope>NUCLEOTIDE SEQUENCE</scope>
    <source>
        <strain evidence="1">EC-137</strain>
    </source>
</reference>
<name>A0ACB8QHH6_9AGAM</name>
<organism evidence="1 2">
    <name type="scientific">Vararia minispora EC-137</name>
    <dbReference type="NCBI Taxonomy" id="1314806"/>
    <lineage>
        <taxon>Eukaryota</taxon>
        <taxon>Fungi</taxon>
        <taxon>Dikarya</taxon>
        <taxon>Basidiomycota</taxon>
        <taxon>Agaricomycotina</taxon>
        <taxon>Agaricomycetes</taxon>
        <taxon>Russulales</taxon>
        <taxon>Lachnocladiaceae</taxon>
        <taxon>Vararia</taxon>
    </lineage>
</organism>
<comment type="caution">
    <text evidence="1">The sequence shown here is derived from an EMBL/GenBank/DDBJ whole genome shotgun (WGS) entry which is preliminary data.</text>
</comment>
<sequence>MDIEEFRKAGYDAIDRICEYYYSLREYPVVPQVQPGFLKKALPNTAPGAGEPWSNIVDDYTKLILPGLLHFQHPLNFSYFPIQSTFAGTLGDLLAGSAPTPSLSWFVGPASTELENVVMDWAAKMLGLDRVFHVESNIGGGVIQTSASESMLVSVVAARTRYLLAHPMTPIESLLIYVTSQTHSCGRKAGLVLGLNVRVLDVDEPTRVGGGLDAETLRVALDEDHAAGLAPFVLITTVGTTTSGAVDNVADVGALLKTSYPDVWMHVDAAWAGVVLACPEYRERAQLAGINAYADSFCTNFHKWGLVNFECSALWVRDRQRLIEALEYTPPYLRTKQGDAGDTVEYRNWHLGLCRRFRSLKMWFVLRSYGLNGFQGYIRNCIAMNHMFAKQVCATPSFELVSPPSFALTVFRIVPRAGAPNGTANKLNRVFYDALLARSSEVLLTQTELGGVFCVRFCVGSSRTTPADVEDAWNIVCEVGETVRARFGKGLPN</sequence>
<evidence type="ECO:0000313" key="2">
    <source>
        <dbReference type="Proteomes" id="UP000814128"/>
    </source>
</evidence>
<evidence type="ECO:0000313" key="1">
    <source>
        <dbReference type="EMBL" id="KAI0031279.1"/>
    </source>
</evidence>
<proteinExistence type="predicted"/>
<dbReference type="Proteomes" id="UP000814128">
    <property type="component" value="Unassembled WGS sequence"/>
</dbReference>
<keyword evidence="1" id="KW-0808">Transferase</keyword>
<gene>
    <name evidence="1" type="ORF">K488DRAFT_86969</name>
</gene>
<protein>
    <submittedName>
        <fullName evidence="1">Pyridoxal phosphate-dependent transferase</fullName>
    </submittedName>
</protein>
<reference evidence="1" key="1">
    <citation type="submission" date="2021-02" db="EMBL/GenBank/DDBJ databases">
        <authorList>
            <consortium name="DOE Joint Genome Institute"/>
            <person name="Ahrendt S."/>
            <person name="Looney B.P."/>
            <person name="Miyauchi S."/>
            <person name="Morin E."/>
            <person name="Drula E."/>
            <person name="Courty P.E."/>
            <person name="Chicoki N."/>
            <person name="Fauchery L."/>
            <person name="Kohler A."/>
            <person name="Kuo A."/>
            <person name="Labutti K."/>
            <person name="Pangilinan J."/>
            <person name="Lipzen A."/>
            <person name="Riley R."/>
            <person name="Andreopoulos W."/>
            <person name="He G."/>
            <person name="Johnson J."/>
            <person name="Barry K.W."/>
            <person name="Grigoriev I.V."/>
            <person name="Nagy L."/>
            <person name="Hibbett D."/>
            <person name="Henrissat B."/>
            <person name="Matheny P.B."/>
            <person name="Labbe J."/>
            <person name="Martin F."/>
        </authorList>
    </citation>
    <scope>NUCLEOTIDE SEQUENCE</scope>
    <source>
        <strain evidence="1">EC-137</strain>
    </source>
</reference>
<accession>A0ACB8QHH6</accession>
<dbReference type="EMBL" id="MU273586">
    <property type="protein sequence ID" value="KAI0031279.1"/>
    <property type="molecule type" value="Genomic_DNA"/>
</dbReference>
<keyword evidence="2" id="KW-1185">Reference proteome</keyword>